<dbReference type="STRING" id="1664694.A0A0N1H0X7"/>
<dbReference type="AlphaFoldDB" id="A0A0N1H0X7"/>
<proteinExistence type="predicted"/>
<evidence type="ECO:0000313" key="9">
    <source>
        <dbReference type="EMBL" id="KPI37555.1"/>
    </source>
</evidence>
<dbReference type="InterPro" id="IPR001623">
    <property type="entry name" value="DnaJ_domain"/>
</dbReference>
<keyword evidence="3" id="KW-0805">Transcription regulation</keyword>
<dbReference type="PROSITE" id="PS00463">
    <property type="entry name" value="ZN2_CY6_FUNGAL_1"/>
    <property type="match status" value="1"/>
</dbReference>
<evidence type="ECO:0000256" key="3">
    <source>
        <dbReference type="ARBA" id="ARBA00023015"/>
    </source>
</evidence>
<dbReference type="PRINTS" id="PR00625">
    <property type="entry name" value="JDOMAIN"/>
</dbReference>
<dbReference type="SUPFAM" id="SSF57701">
    <property type="entry name" value="Zn2/Cys6 DNA-binding domain"/>
    <property type="match status" value="1"/>
</dbReference>
<organism evidence="9 10">
    <name type="scientific">Cyphellophora attinorum</name>
    <dbReference type="NCBI Taxonomy" id="1664694"/>
    <lineage>
        <taxon>Eukaryota</taxon>
        <taxon>Fungi</taxon>
        <taxon>Dikarya</taxon>
        <taxon>Ascomycota</taxon>
        <taxon>Pezizomycotina</taxon>
        <taxon>Eurotiomycetes</taxon>
        <taxon>Chaetothyriomycetidae</taxon>
        <taxon>Chaetothyriales</taxon>
        <taxon>Cyphellophoraceae</taxon>
        <taxon>Cyphellophora</taxon>
    </lineage>
</organism>
<dbReference type="GO" id="GO:0003677">
    <property type="term" value="F:DNA binding"/>
    <property type="evidence" value="ECO:0007669"/>
    <property type="project" value="UniProtKB-KW"/>
</dbReference>
<protein>
    <submittedName>
        <fullName evidence="9">Chaperone protein DnaJ</fullName>
    </submittedName>
</protein>
<reference evidence="9 10" key="1">
    <citation type="submission" date="2015-06" db="EMBL/GenBank/DDBJ databases">
        <title>Draft genome of the ant-associated black yeast Phialophora attae CBS 131958.</title>
        <authorList>
            <person name="Moreno L.F."/>
            <person name="Stielow B.J."/>
            <person name="de Hoog S."/>
            <person name="Vicente V.A."/>
            <person name="Weiss V.A."/>
            <person name="de Vries M."/>
            <person name="Cruz L.M."/>
            <person name="Souza E.M."/>
        </authorList>
    </citation>
    <scope>NUCLEOTIDE SEQUENCE [LARGE SCALE GENOMIC DNA]</scope>
    <source>
        <strain evidence="9 10">CBS 131958</strain>
    </source>
</reference>
<dbReference type="SUPFAM" id="SSF46565">
    <property type="entry name" value="Chaperone J-domain"/>
    <property type="match status" value="1"/>
</dbReference>
<dbReference type="PROSITE" id="PS50048">
    <property type="entry name" value="ZN2_CY6_FUNGAL_2"/>
    <property type="match status" value="1"/>
</dbReference>
<dbReference type="CDD" id="cd06257">
    <property type="entry name" value="DnaJ"/>
    <property type="match status" value="1"/>
</dbReference>
<evidence type="ECO:0000256" key="6">
    <source>
        <dbReference type="ARBA" id="ARBA00023242"/>
    </source>
</evidence>
<keyword evidence="2" id="KW-0862">Zinc</keyword>
<keyword evidence="4" id="KW-0238">DNA-binding</keyword>
<dbReference type="Proteomes" id="UP000038010">
    <property type="component" value="Unassembled WGS sequence"/>
</dbReference>
<dbReference type="PANTHER" id="PTHR36206">
    <property type="entry name" value="ASPERCRYPTIN BIOSYNTHESIS CLUSTER-SPECIFIC TRANSCRIPTION REGULATOR ATNN-RELATED"/>
    <property type="match status" value="1"/>
</dbReference>
<dbReference type="Gene3D" id="1.10.287.110">
    <property type="entry name" value="DnaJ domain"/>
    <property type="match status" value="1"/>
</dbReference>
<dbReference type="Pfam" id="PF00172">
    <property type="entry name" value="Zn_clus"/>
    <property type="match status" value="1"/>
</dbReference>
<dbReference type="RefSeq" id="XP_017997518.1">
    <property type="nucleotide sequence ID" value="XM_018144144.1"/>
</dbReference>
<dbReference type="SMART" id="SM00271">
    <property type="entry name" value="DnaJ"/>
    <property type="match status" value="1"/>
</dbReference>
<evidence type="ECO:0000313" key="10">
    <source>
        <dbReference type="Proteomes" id="UP000038010"/>
    </source>
</evidence>
<dbReference type="PROSITE" id="PS50076">
    <property type="entry name" value="DNAJ_2"/>
    <property type="match status" value="1"/>
</dbReference>
<evidence type="ECO:0000256" key="4">
    <source>
        <dbReference type="ARBA" id="ARBA00023125"/>
    </source>
</evidence>
<comment type="caution">
    <text evidence="9">The sequence shown here is derived from an EMBL/GenBank/DDBJ whole genome shotgun (WGS) entry which is preliminary data.</text>
</comment>
<evidence type="ECO:0000256" key="1">
    <source>
        <dbReference type="ARBA" id="ARBA00022723"/>
    </source>
</evidence>
<evidence type="ECO:0000259" key="8">
    <source>
        <dbReference type="PROSITE" id="PS50076"/>
    </source>
</evidence>
<dbReference type="OrthoDB" id="436519at2759"/>
<dbReference type="InterPro" id="IPR052360">
    <property type="entry name" value="Transcr_Regulatory_Proteins"/>
</dbReference>
<dbReference type="Pfam" id="PF00226">
    <property type="entry name" value="DnaJ"/>
    <property type="match status" value="1"/>
</dbReference>
<evidence type="ECO:0000256" key="5">
    <source>
        <dbReference type="ARBA" id="ARBA00023163"/>
    </source>
</evidence>
<keyword evidence="6" id="KW-0539">Nucleus</keyword>
<accession>A0A0N1H0X7</accession>
<gene>
    <name evidence="9" type="ORF">AB675_4036</name>
</gene>
<name>A0A0N1H0X7_9EURO</name>
<keyword evidence="5" id="KW-0804">Transcription</keyword>
<dbReference type="PANTHER" id="PTHR36206:SF13">
    <property type="entry name" value="TRANSCRIPTIONAL REGULATORY PROTEIN MOC3"/>
    <property type="match status" value="1"/>
</dbReference>
<dbReference type="EMBL" id="LFJN01000023">
    <property type="protein sequence ID" value="KPI37555.1"/>
    <property type="molecule type" value="Genomic_DNA"/>
</dbReference>
<keyword evidence="10" id="KW-1185">Reference proteome</keyword>
<sequence>MTATHEQSAPARTRVLGQKQSKYGCITCKKRKVRCDETIPACLTCVKSGRECAGYKRISKLQHAAYQDLVVLEQPSISPNGSATAQPMIRLVIDCLSSDPHRLYNQASGEIFQTILPQLAATWPCVSASAAALGAAYDFSVLRQDRADGSAVATKYYLEALRQIQEELKQSDASIVPLLLAAALLAAAESVQEQQHLAFNHVSGAFCMVHLRTLGRGVLTKPARLTEGLEPLITMYGELDQHISSWSWGRIPGFPPMPVPPRLQDLRTIEDLIEMQPILQQHCLHLIGNAAHSIPDAKQICVRHELFSQQHDLVAGLRRWLSAWLNLVDNSHASVSLSSLRHLQILRIQMLNIYIATSNMKPSCQTSYDVYAPDFEEIIALAEQILQSSSESTSSGSSPSTSASSSTMSTPFALVPGVIPALSFTARKYRAPIARRTALRLLSRAGIEGPFHASFEARVAAHLIAFEEQAHFLDPPLSVFDDAFNSPTTPGEPLYAVHHRRIRVIVLCLYLIYTLTQALYDVKVAGDFYTLLGVTPSSPEREVKSKFRRLAAIFHPDKVRDEQQAAEGAFVKLKLAQDTILDPAKRFAYDRFGPAVVSQNRPGLKTTTDYVYLGLRSKLPEYIGNAVVLVVLNYVWLSKWGQFWRYYAVAVMAFLELYFLTHTFTPPPAMARASAAACALFPQLLPHHLLPFQILAVARKLSMSLNIFISQLAPPSAKVAADPSQQILQQVAQLSNIATRVDEEATGLLRLQMAPFQGSPREVHILRDGMRESLIANAVQSSDGVRQAVQEAQIRRRAAAAAEVDR</sequence>
<dbReference type="SMART" id="SM00066">
    <property type="entry name" value="GAL4"/>
    <property type="match status" value="1"/>
</dbReference>
<dbReference type="GO" id="GO:0008270">
    <property type="term" value="F:zinc ion binding"/>
    <property type="evidence" value="ECO:0007669"/>
    <property type="project" value="InterPro"/>
</dbReference>
<dbReference type="GeneID" id="28736024"/>
<feature type="domain" description="Zn(2)-C6 fungal-type" evidence="7">
    <location>
        <begin position="24"/>
        <end position="52"/>
    </location>
</feature>
<dbReference type="InterPro" id="IPR036864">
    <property type="entry name" value="Zn2-C6_fun-type_DNA-bd_sf"/>
</dbReference>
<keyword evidence="1" id="KW-0479">Metal-binding</keyword>
<evidence type="ECO:0000259" key="7">
    <source>
        <dbReference type="PROSITE" id="PS50048"/>
    </source>
</evidence>
<dbReference type="GO" id="GO:0000981">
    <property type="term" value="F:DNA-binding transcription factor activity, RNA polymerase II-specific"/>
    <property type="evidence" value="ECO:0007669"/>
    <property type="project" value="InterPro"/>
</dbReference>
<dbReference type="VEuPathDB" id="FungiDB:AB675_4036"/>
<dbReference type="CDD" id="cd00067">
    <property type="entry name" value="GAL4"/>
    <property type="match status" value="1"/>
</dbReference>
<dbReference type="Gene3D" id="4.10.240.10">
    <property type="entry name" value="Zn(2)-C6 fungal-type DNA-binding domain"/>
    <property type="match status" value="1"/>
</dbReference>
<dbReference type="InterPro" id="IPR001138">
    <property type="entry name" value="Zn2Cys6_DnaBD"/>
</dbReference>
<evidence type="ECO:0000256" key="2">
    <source>
        <dbReference type="ARBA" id="ARBA00022833"/>
    </source>
</evidence>
<feature type="domain" description="J" evidence="8">
    <location>
        <begin position="527"/>
        <end position="593"/>
    </location>
</feature>
<dbReference type="InterPro" id="IPR036869">
    <property type="entry name" value="J_dom_sf"/>
</dbReference>